<dbReference type="InterPro" id="IPR010126">
    <property type="entry name" value="Esterase_phb"/>
</dbReference>
<organism evidence="8 9">
    <name type="scientific">Oleomonas cavernae</name>
    <dbReference type="NCBI Taxonomy" id="2320859"/>
    <lineage>
        <taxon>Bacteria</taxon>
        <taxon>Pseudomonadati</taxon>
        <taxon>Pseudomonadota</taxon>
        <taxon>Alphaproteobacteria</taxon>
        <taxon>Acetobacterales</taxon>
        <taxon>Acetobacteraceae</taxon>
        <taxon>Oleomonas</taxon>
    </lineage>
</organism>
<keyword evidence="4" id="KW-0732">Signal</keyword>
<dbReference type="AlphaFoldDB" id="A0A418W9F8"/>
<name>A0A418W9F8_9PROT</name>
<keyword evidence="9" id="KW-1185">Reference proteome</keyword>
<keyword evidence="5" id="KW-0378">Hydrolase</keyword>
<dbReference type="PANTHER" id="PTHR38050:SF2">
    <property type="entry name" value="FERULOYL ESTERASE C-RELATED"/>
    <property type="match status" value="1"/>
</dbReference>
<sequence>MRAKPRSLAGLTKSAAQIIQTETLPKLAAMRPLLVLALLLILAPAASAGAFPDKGNPRQAQVRHLATNDGDRTYLVQPVAAAGHHPIVILLHGGTQTAQQIWRQTSLPTLGQQEGFIVVAPQGVNDHWNDGRGATIAGDKASTADDIGFIKAIIYDVTARDGGDATAVFIAGPSNGGFMAMYFACQAGSLLRAGANLIANLPADQLAACKPAKPLPWLSLNGTDDPLVPFNGQPSGVKKRGQVQPALASADQTFAFWADRAGCAAPISSEKLPDLDPRDGSWVERRLRAGCAGGTTSVQYVVHGGGHITPGLTVGPVIARMLGGANQDIDTGTVLWAHFKATLR</sequence>
<dbReference type="Gene3D" id="3.40.50.1820">
    <property type="entry name" value="alpha/beta hydrolase"/>
    <property type="match status" value="1"/>
</dbReference>
<evidence type="ECO:0000256" key="1">
    <source>
        <dbReference type="ARBA" id="ARBA00004613"/>
    </source>
</evidence>
<keyword evidence="7" id="KW-0624">Polysaccharide degradation</keyword>
<dbReference type="Proteomes" id="UP000284605">
    <property type="component" value="Unassembled WGS sequence"/>
</dbReference>
<dbReference type="GO" id="GO:0045493">
    <property type="term" value="P:xylan catabolic process"/>
    <property type="evidence" value="ECO:0007669"/>
    <property type="project" value="UniProtKB-KW"/>
</dbReference>
<keyword evidence="6" id="KW-0119">Carbohydrate metabolism</keyword>
<keyword evidence="3" id="KW-0858">Xylan degradation</keyword>
<evidence type="ECO:0000313" key="8">
    <source>
        <dbReference type="EMBL" id="RJF86647.1"/>
    </source>
</evidence>
<evidence type="ECO:0000256" key="4">
    <source>
        <dbReference type="ARBA" id="ARBA00022729"/>
    </source>
</evidence>
<comment type="subcellular location">
    <subcellularLocation>
        <location evidence="1">Secreted</location>
    </subcellularLocation>
</comment>
<evidence type="ECO:0008006" key="10">
    <source>
        <dbReference type="Google" id="ProtNLM"/>
    </source>
</evidence>
<dbReference type="EMBL" id="QYUK01000011">
    <property type="protein sequence ID" value="RJF86647.1"/>
    <property type="molecule type" value="Genomic_DNA"/>
</dbReference>
<dbReference type="PANTHER" id="PTHR38050">
    <property type="match status" value="1"/>
</dbReference>
<evidence type="ECO:0000256" key="6">
    <source>
        <dbReference type="ARBA" id="ARBA00023277"/>
    </source>
</evidence>
<evidence type="ECO:0000256" key="2">
    <source>
        <dbReference type="ARBA" id="ARBA00022525"/>
    </source>
</evidence>
<dbReference type="InterPro" id="IPR029058">
    <property type="entry name" value="AB_hydrolase_fold"/>
</dbReference>
<dbReference type="SUPFAM" id="SSF53474">
    <property type="entry name" value="alpha/beta-Hydrolases"/>
    <property type="match status" value="1"/>
</dbReference>
<dbReference type="GO" id="GO:0030600">
    <property type="term" value="F:feruloyl esterase activity"/>
    <property type="evidence" value="ECO:0007669"/>
    <property type="project" value="InterPro"/>
</dbReference>
<dbReference type="InterPro" id="IPR043595">
    <property type="entry name" value="FaeB/C/D"/>
</dbReference>
<gene>
    <name evidence="8" type="ORF">D3874_06110</name>
</gene>
<evidence type="ECO:0000313" key="9">
    <source>
        <dbReference type="Proteomes" id="UP000284605"/>
    </source>
</evidence>
<dbReference type="GO" id="GO:0005576">
    <property type="term" value="C:extracellular region"/>
    <property type="evidence" value="ECO:0007669"/>
    <property type="project" value="UniProtKB-SubCell"/>
</dbReference>
<protein>
    <recommendedName>
        <fullName evidence="10">Polyhydroxybutyrate depolymerase</fullName>
    </recommendedName>
</protein>
<accession>A0A418W9F8</accession>
<dbReference type="Pfam" id="PF10503">
    <property type="entry name" value="Esterase_PHB"/>
    <property type="match status" value="1"/>
</dbReference>
<keyword evidence="2" id="KW-0964">Secreted</keyword>
<evidence type="ECO:0000256" key="5">
    <source>
        <dbReference type="ARBA" id="ARBA00022801"/>
    </source>
</evidence>
<evidence type="ECO:0000256" key="7">
    <source>
        <dbReference type="ARBA" id="ARBA00023326"/>
    </source>
</evidence>
<comment type="caution">
    <text evidence="8">The sequence shown here is derived from an EMBL/GenBank/DDBJ whole genome shotgun (WGS) entry which is preliminary data.</text>
</comment>
<evidence type="ECO:0000256" key="3">
    <source>
        <dbReference type="ARBA" id="ARBA00022651"/>
    </source>
</evidence>
<proteinExistence type="predicted"/>
<reference evidence="8 9" key="1">
    <citation type="submission" date="2018-09" db="EMBL/GenBank/DDBJ databases">
        <authorList>
            <person name="Zhu H."/>
        </authorList>
    </citation>
    <scope>NUCLEOTIDE SEQUENCE [LARGE SCALE GENOMIC DNA]</scope>
    <source>
        <strain evidence="8 9">K1W22B-8</strain>
    </source>
</reference>